<evidence type="ECO:0000313" key="2">
    <source>
        <dbReference type="Proteomes" id="UP000597867"/>
    </source>
</evidence>
<accession>A0ACC5Q151</accession>
<dbReference type="EMBL" id="JADEWF010000032">
    <property type="protein sequence ID" value="MBE9219312.1"/>
    <property type="molecule type" value="Genomic_DNA"/>
</dbReference>
<keyword evidence="2" id="KW-1185">Reference proteome</keyword>
<comment type="caution">
    <text evidence="1">The sequence shown here is derived from an EMBL/GenBank/DDBJ whole genome shotgun (WGS) entry which is preliminary data.</text>
</comment>
<gene>
    <name evidence="1" type="ORF">IQ222_11015</name>
</gene>
<sequence>MKRRQPSGFRYIFPVNRLDENNKSILEQLKTEFPNIDIQYYDCDSVDRLVKALKKVNSLPELVEYIKQARN</sequence>
<organism evidence="1 2">
    <name type="scientific">Dolichospermum flos-aquae LEGE 04289</name>
    <dbReference type="NCBI Taxonomy" id="1828708"/>
    <lineage>
        <taxon>Bacteria</taxon>
        <taxon>Bacillati</taxon>
        <taxon>Cyanobacteriota</taxon>
        <taxon>Cyanophyceae</taxon>
        <taxon>Nostocales</taxon>
        <taxon>Aphanizomenonaceae</taxon>
        <taxon>Dolichospermum</taxon>
    </lineage>
</organism>
<reference evidence="1" key="1">
    <citation type="submission" date="2020-10" db="EMBL/GenBank/DDBJ databases">
        <authorList>
            <person name="Castelo-Branco R."/>
            <person name="Eusebio N."/>
            <person name="Adriana R."/>
            <person name="Vieira A."/>
            <person name="Brugerolle De Fraissinette N."/>
            <person name="Rezende De Castro R."/>
            <person name="Schneider M.P."/>
            <person name="Vasconcelos V."/>
            <person name="Leao P.N."/>
        </authorList>
    </citation>
    <scope>NUCLEOTIDE SEQUENCE</scope>
    <source>
        <strain evidence="1">LEGE 04289</strain>
    </source>
</reference>
<protein>
    <submittedName>
        <fullName evidence="1">Uncharacterized protein</fullName>
    </submittedName>
</protein>
<proteinExistence type="predicted"/>
<evidence type="ECO:0000313" key="1">
    <source>
        <dbReference type="EMBL" id="MBE9219312.1"/>
    </source>
</evidence>
<dbReference type="Proteomes" id="UP000597867">
    <property type="component" value="Unassembled WGS sequence"/>
</dbReference>
<name>A0ACC5Q151_DOLFA</name>